<keyword evidence="2" id="KW-0547">Nucleotide-binding</keyword>
<keyword evidence="2" id="KW-0067">ATP-binding</keyword>
<feature type="compositionally biased region" description="Polar residues" evidence="1">
    <location>
        <begin position="402"/>
        <end position="413"/>
    </location>
</feature>
<sequence>MHESNPPSLQHETSGDSKVDLLNMPDPSRLIHGLRDTGYDLYTACADVIDNSIAANAKEVNIRIELAPDGRKFVFFGDNGDGMDKDGLQNALRYGADQRQILKSLGKFGLGLKTASSSVCLKFGIISRMTPDAPLAKLAWDLEHVEAVNRWEMVKEPITADEEELFEELCGEKGTLVVWEKCDRLLSKGYEVPGGTKEQQAVNYRIKKLKEHCALIFHKYLNPSETAFSDVRITVNGEEVEYWNPFYPEKSEQVLPEAQTNVPIQLEDGTVQTAKVKAWILPHSKDMTEEENRKYAKISNRGQGFYIHREGRVIHYGGYLGLWRSDDPHWSLFRIEFDFGAELDEAFAVDVKKSRILLDPGLEDGLKKLLAGAYREADLRYRRKQKVAVTGGVSHKDANKTIGETGNKKTSSVEGVDSDAGEATVTNNRGHSVKIVTPVQSNVDPAQLYVQAVEDITTGYLWEPHLTSATSVNHATGVRLNKNHDFYTKIYSQARSGVSVEGMDLLLWALAAAEQNNTDSELQPIWEDIREEVSSNLRKLLRLTPLPQSGADADDSEDSE</sequence>
<feature type="region of interest" description="Disordered" evidence="1">
    <location>
        <begin position="398"/>
        <end position="424"/>
    </location>
</feature>
<evidence type="ECO:0000313" key="2">
    <source>
        <dbReference type="EMBL" id="WRQ87264.1"/>
    </source>
</evidence>
<reference evidence="2 3" key="1">
    <citation type="submission" date="2021-08" db="EMBL/GenBank/DDBJ databases">
        <authorList>
            <person name="Zhang D."/>
            <person name="Zhang A."/>
            <person name="Wang L."/>
        </authorList>
    </citation>
    <scope>NUCLEOTIDE SEQUENCE [LARGE SCALE GENOMIC DNA]</scope>
    <source>
        <strain evidence="2 3">WL0086</strain>
    </source>
</reference>
<dbReference type="GO" id="GO:0005524">
    <property type="term" value="F:ATP binding"/>
    <property type="evidence" value="ECO:0007669"/>
    <property type="project" value="UniProtKB-KW"/>
</dbReference>
<evidence type="ECO:0000313" key="3">
    <source>
        <dbReference type="Proteomes" id="UP000738431"/>
    </source>
</evidence>
<proteinExistence type="predicted"/>
<reference evidence="2 3" key="2">
    <citation type="submission" date="2023-12" db="EMBL/GenBank/DDBJ databases">
        <title>Description of an unclassified Opitutus bacterium of Verrucomicrobiota.</title>
        <authorList>
            <person name="Zhang D.-F."/>
        </authorList>
    </citation>
    <scope>NUCLEOTIDE SEQUENCE [LARGE SCALE GENOMIC DNA]</scope>
    <source>
        <strain evidence="2 3">WL0086</strain>
    </source>
</reference>
<dbReference type="Pfam" id="PF13589">
    <property type="entry name" value="HATPase_c_3"/>
    <property type="match status" value="1"/>
</dbReference>
<dbReference type="SUPFAM" id="SSF55874">
    <property type="entry name" value="ATPase domain of HSP90 chaperone/DNA topoisomerase II/histidine kinase"/>
    <property type="match status" value="1"/>
</dbReference>
<dbReference type="RefSeq" id="WP_221029322.1">
    <property type="nucleotide sequence ID" value="NZ_CP139781.1"/>
</dbReference>
<feature type="compositionally biased region" description="Polar residues" evidence="1">
    <location>
        <begin position="1"/>
        <end position="12"/>
    </location>
</feature>
<dbReference type="InterPro" id="IPR036890">
    <property type="entry name" value="HATPase_C_sf"/>
</dbReference>
<organism evidence="2 3">
    <name type="scientific">Actomonas aquatica</name>
    <dbReference type="NCBI Taxonomy" id="2866162"/>
    <lineage>
        <taxon>Bacteria</taxon>
        <taxon>Pseudomonadati</taxon>
        <taxon>Verrucomicrobiota</taxon>
        <taxon>Opitutia</taxon>
        <taxon>Opitutales</taxon>
        <taxon>Opitutaceae</taxon>
        <taxon>Actomonas</taxon>
    </lineage>
</organism>
<dbReference type="EMBL" id="CP139781">
    <property type="protein sequence ID" value="WRQ87264.1"/>
    <property type="molecule type" value="Genomic_DNA"/>
</dbReference>
<keyword evidence="3" id="KW-1185">Reference proteome</keyword>
<accession>A0ABZ1C9K0</accession>
<dbReference type="Proteomes" id="UP000738431">
    <property type="component" value="Chromosome"/>
</dbReference>
<dbReference type="Gene3D" id="3.30.565.10">
    <property type="entry name" value="Histidine kinase-like ATPase, C-terminal domain"/>
    <property type="match status" value="1"/>
</dbReference>
<protein>
    <submittedName>
        <fullName evidence="2">ATP-binding protein</fullName>
    </submittedName>
</protein>
<evidence type="ECO:0000256" key="1">
    <source>
        <dbReference type="SAM" id="MobiDB-lite"/>
    </source>
</evidence>
<feature type="region of interest" description="Disordered" evidence="1">
    <location>
        <begin position="1"/>
        <end position="20"/>
    </location>
</feature>
<name>A0ABZ1C9K0_9BACT</name>
<gene>
    <name evidence="2" type="ORF">K1X11_020820</name>
</gene>